<protein>
    <submittedName>
        <fullName evidence="2">Uncharacterized protein</fullName>
    </submittedName>
</protein>
<name>A0A318I2T6_BURPY</name>
<sequence>MARMLIAPLADAGLAVAIRSGERLVERATAHGLAFALDELGDIAIPDPVAARVDKAQLRALASLYLAADLEPAGVIPAVEALAGLSASGAVGVDLGGAGPLVANWWRHRAEKLAAGERAAFYSRLFGTAYGPAAADAECNVQFEECMLALCEALYKLDETPGADPRGDLGHQARVRNAARSLAQNLGAACTGVTAFMAGEIVGMLRDAFAILGHADMRQGFGAHDIWGVVAGIGRLSRQPPRQPAAHVRRGKAGMTVIAWLADVADALGGASPLVTTDNPVIAAAAEWIEATLGLGEKPDGQAPAAPDAGRGVPPALGPAAPENPWAALGR</sequence>
<dbReference type="Proteomes" id="UP000247755">
    <property type="component" value="Unassembled WGS sequence"/>
</dbReference>
<dbReference type="AlphaFoldDB" id="A0A318I2T6"/>
<reference evidence="2 3" key="1">
    <citation type="submission" date="2018-05" db="EMBL/GenBank/DDBJ databases">
        <title>Comparative genomics of bacterial root endophytes of switchgrass collected from native prairies over two seasons.</title>
        <authorList>
            <person name="Tang Y."/>
        </authorList>
    </citation>
    <scope>NUCLEOTIDE SEQUENCE [LARGE SCALE GENOMIC DNA]</scope>
    <source>
        <strain evidence="2 3">NFIX32</strain>
    </source>
</reference>
<evidence type="ECO:0000256" key="1">
    <source>
        <dbReference type="SAM" id="MobiDB-lite"/>
    </source>
</evidence>
<feature type="region of interest" description="Disordered" evidence="1">
    <location>
        <begin position="296"/>
        <end position="331"/>
    </location>
</feature>
<comment type="caution">
    <text evidence="2">The sequence shown here is derived from an EMBL/GenBank/DDBJ whole genome shotgun (WGS) entry which is preliminary data.</text>
</comment>
<gene>
    <name evidence="2" type="ORF">NA66_102971</name>
</gene>
<evidence type="ECO:0000313" key="3">
    <source>
        <dbReference type="Proteomes" id="UP000247755"/>
    </source>
</evidence>
<evidence type="ECO:0000313" key="2">
    <source>
        <dbReference type="EMBL" id="PXX25118.1"/>
    </source>
</evidence>
<dbReference type="EMBL" id="QJJY01000029">
    <property type="protein sequence ID" value="PXX25118.1"/>
    <property type="molecule type" value="Genomic_DNA"/>
</dbReference>
<dbReference type="RefSeq" id="WP_072443942.1">
    <property type="nucleotide sequence ID" value="NZ_QJJY01000029.1"/>
</dbReference>
<organism evidence="2 3">
    <name type="scientific">Burkholderia pyrrocinia</name>
    <name type="common">Pseudomonas pyrrocinia</name>
    <dbReference type="NCBI Taxonomy" id="60550"/>
    <lineage>
        <taxon>Bacteria</taxon>
        <taxon>Pseudomonadati</taxon>
        <taxon>Pseudomonadota</taxon>
        <taxon>Betaproteobacteria</taxon>
        <taxon>Burkholderiales</taxon>
        <taxon>Burkholderiaceae</taxon>
        <taxon>Burkholderia</taxon>
        <taxon>Burkholderia cepacia complex</taxon>
    </lineage>
</organism>
<feature type="compositionally biased region" description="Low complexity" evidence="1">
    <location>
        <begin position="301"/>
        <end position="310"/>
    </location>
</feature>
<accession>A0A318I2T6</accession>
<proteinExistence type="predicted"/>